<dbReference type="PATRIC" id="fig|1391654.3.peg.7155"/>
<keyword evidence="2 4" id="KW-0378">Hydrolase</keyword>
<dbReference type="Gene3D" id="3.40.50.1820">
    <property type="entry name" value="alpha/beta hydrolase"/>
    <property type="match status" value="1"/>
</dbReference>
<feature type="active site" description="Charge relay system" evidence="3">
    <location>
        <position position="350"/>
    </location>
</feature>
<proteinExistence type="inferred from homology"/>
<dbReference type="AlphaFoldDB" id="A0A0K1Q419"/>
<sequence length="480" mass="52405">MQDEDCLHVTVWTPSCSPPRSGPARPVLFWIHGGGFEAGSASNPLADGARLSARGDVVVVSVTYRLGALGFLQLEDVPSNRGLLDQIGALEWVRENVRAFGGDPDNVTIFGSSAGATCVTALLATQGRSGLFRRAIVQSGTAEGILTDELANATRRELLVQLGTSARETADVREVLEGLPVDRLLAAQSAASAYLQDQGVVVPIFQLVLDETSLPRLPLAAIHAGSAKGVDLFVGTNKDELRLWSLAEDPPAITDHDHLVRFVAKFLAGPFADDAMRRKIDVVAGDIAARYVALRPRGSFTDLFFELATDLHFRLPALRLLAAQSRHAQVFSYLLSWDLPILRGALGSPHAMDIPFLFGTYDSMRMMLFLGAGPDRALLSNRMQDAWTSFARRGDPSFDGFDWPRFDVLDQATGVLGNELRVLRPAFRAETDAWSPVWRELYEVEGVDTDDRTIEPEVPSVRHVSIPPPQLRIESYPAPT</sequence>
<comment type="similarity">
    <text evidence="1 4">Belongs to the type-B carboxylesterase/lipase family.</text>
</comment>
<name>A0A0K1Q419_9BACT</name>
<evidence type="ECO:0000256" key="2">
    <source>
        <dbReference type="ARBA" id="ARBA00022801"/>
    </source>
</evidence>
<evidence type="ECO:0000259" key="5">
    <source>
        <dbReference type="Pfam" id="PF00135"/>
    </source>
</evidence>
<feature type="active site" description="Charge relay system" evidence="3">
    <location>
        <position position="240"/>
    </location>
</feature>
<dbReference type="InterPro" id="IPR002018">
    <property type="entry name" value="CarbesteraseB"/>
</dbReference>
<dbReference type="PROSITE" id="PS00122">
    <property type="entry name" value="CARBOXYLESTERASE_B_1"/>
    <property type="match status" value="1"/>
</dbReference>
<dbReference type="InterPro" id="IPR050309">
    <property type="entry name" value="Type-B_Carboxylest/Lipase"/>
</dbReference>
<accession>A0A0K1Q419</accession>
<evidence type="ECO:0000256" key="4">
    <source>
        <dbReference type="RuleBase" id="RU361235"/>
    </source>
</evidence>
<evidence type="ECO:0000256" key="3">
    <source>
        <dbReference type="PIRSR" id="PIRSR600997-1"/>
    </source>
</evidence>
<dbReference type="EMBL" id="CP012333">
    <property type="protein sequence ID" value="AKV00387.1"/>
    <property type="molecule type" value="Genomic_DNA"/>
</dbReference>
<dbReference type="InterPro" id="IPR029058">
    <property type="entry name" value="AB_hydrolase_fold"/>
</dbReference>
<feature type="domain" description="Carboxylesterase type B" evidence="5">
    <location>
        <begin position="2"/>
        <end position="409"/>
    </location>
</feature>
<dbReference type="KEGG" id="llu:AKJ09_07050"/>
<reference evidence="6 7" key="1">
    <citation type="submission" date="2015-08" db="EMBL/GenBank/DDBJ databases">
        <authorList>
            <person name="Babu N.S."/>
            <person name="Beckwith C.J."/>
            <person name="Beseler K.G."/>
            <person name="Brison A."/>
            <person name="Carone J.V."/>
            <person name="Caskin T.P."/>
            <person name="Diamond M."/>
            <person name="Durham M.E."/>
            <person name="Foxe J.M."/>
            <person name="Go M."/>
            <person name="Henderson B.A."/>
            <person name="Jones I.B."/>
            <person name="McGettigan J.A."/>
            <person name="Micheletti S.J."/>
            <person name="Nasrallah M.E."/>
            <person name="Ortiz D."/>
            <person name="Piller C.R."/>
            <person name="Privatt S.R."/>
            <person name="Schneider S.L."/>
            <person name="Sharp S."/>
            <person name="Smith T.C."/>
            <person name="Stanton J.D."/>
            <person name="Ullery H.E."/>
            <person name="Wilson R.J."/>
            <person name="Serrano M.G."/>
            <person name="Buck G."/>
            <person name="Lee V."/>
            <person name="Wang Y."/>
            <person name="Carvalho R."/>
            <person name="Voegtly L."/>
            <person name="Shi R."/>
            <person name="Duckworth R."/>
            <person name="Johnson A."/>
            <person name="Loviza R."/>
            <person name="Walstead R."/>
            <person name="Shah Z."/>
            <person name="Kiflezghi M."/>
            <person name="Wade K."/>
            <person name="Ball S.L."/>
            <person name="Bradley K.W."/>
            <person name="Asai D.J."/>
            <person name="Bowman C.A."/>
            <person name="Russell D.A."/>
            <person name="Pope W.H."/>
            <person name="Jacobs-Sera D."/>
            <person name="Hendrix R.W."/>
            <person name="Hatfull G.F."/>
        </authorList>
    </citation>
    <scope>NUCLEOTIDE SEQUENCE [LARGE SCALE GENOMIC DNA]</scope>
    <source>
        <strain evidence="6 7">DSM 27648</strain>
    </source>
</reference>
<dbReference type="STRING" id="1391654.AKJ09_07050"/>
<gene>
    <name evidence="6" type="ORF">AKJ09_07050</name>
</gene>
<feature type="active site" description="Acyl-ester intermediate" evidence="3">
    <location>
        <position position="113"/>
    </location>
</feature>
<keyword evidence="7" id="KW-1185">Reference proteome</keyword>
<dbReference type="PRINTS" id="PR00878">
    <property type="entry name" value="CHOLNESTRASE"/>
</dbReference>
<organism evidence="6 7">
    <name type="scientific">Labilithrix luteola</name>
    <dbReference type="NCBI Taxonomy" id="1391654"/>
    <lineage>
        <taxon>Bacteria</taxon>
        <taxon>Pseudomonadati</taxon>
        <taxon>Myxococcota</taxon>
        <taxon>Polyangia</taxon>
        <taxon>Polyangiales</taxon>
        <taxon>Labilitrichaceae</taxon>
        <taxon>Labilithrix</taxon>
    </lineage>
</organism>
<evidence type="ECO:0000256" key="1">
    <source>
        <dbReference type="ARBA" id="ARBA00005964"/>
    </source>
</evidence>
<dbReference type="SUPFAM" id="SSF53474">
    <property type="entry name" value="alpha/beta-Hydrolases"/>
    <property type="match status" value="1"/>
</dbReference>
<dbReference type="Pfam" id="PF00135">
    <property type="entry name" value="COesterase"/>
    <property type="match status" value="1"/>
</dbReference>
<dbReference type="EC" id="3.1.1.-" evidence="4"/>
<dbReference type="GO" id="GO:0004104">
    <property type="term" value="F:cholinesterase activity"/>
    <property type="evidence" value="ECO:0007669"/>
    <property type="project" value="InterPro"/>
</dbReference>
<dbReference type="InterPro" id="IPR000997">
    <property type="entry name" value="Cholinesterase"/>
</dbReference>
<evidence type="ECO:0000313" key="7">
    <source>
        <dbReference type="Proteomes" id="UP000064967"/>
    </source>
</evidence>
<dbReference type="InterPro" id="IPR019826">
    <property type="entry name" value="Carboxylesterase_B_AS"/>
</dbReference>
<dbReference type="PANTHER" id="PTHR11559">
    <property type="entry name" value="CARBOXYLESTERASE"/>
    <property type="match status" value="1"/>
</dbReference>
<dbReference type="Proteomes" id="UP000064967">
    <property type="component" value="Chromosome"/>
</dbReference>
<evidence type="ECO:0000313" key="6">
    <source>
        <dbReference type="EMBL" id="AKV00387.1"/>
    </source>
</evidence>
<protein>
    <recommendedName>
        <fullName evidence="4">Carboxylic ester hydrolase</fullName>
        <ecNumber evidence="4">3.1.1.-</ecNumber>
    </recommendedName>
</protein>